<dbReference type="Pfam" id="PF12095">
    <property type="entry name" value="CRR7"/>
    <property type="match status" value="1"/>
</dbReference>
<dbReference type="PANTHER" id="PTHR36803:SF1">
    <property type="entry name" value="PROTEIN CHLORORESPIRATORY REDUCTION 7, CHLOROPLASTIC"/>
    <property type="match status" value="1"/>
</dbReference>
<gene>
    <name evidence="1" type="ORF">B6N60_00423</name>
</gene>
<name>A0A975T5E7_9NOST</name>
<dbReference type="Proteomes" id="UP000683511">
    <property type="component" value="Chromosome"/>
</dbReference>
<evidence type="ECO:0000313" key="2">
    <source>
        <dbReference type="Proteomes" id="UP000683511"/>
    </source>
</evidence>
<dbReference type="PANTHER" id="PTHR36803">
    <property type="entry name" value="PROTEIN CHLORORESPIRATORY REDUCTION 7, CHLOROPLASTIC"/>
    <property type="match status" value="1"/>
</dbReference>
<dbReference type="AlphaFoldDB" id="A0A975T5E7"/>
<accession>A0A975T5E7</accession>
<dbReference type="KEGG" id="rsin:B6N60_00423"/>
<proteinExistence type="predicted"/>
<reference evidence="1" key="1">
    <citation type="submission" date="2017-04" db="EMBL/GenBank/DDBJ databases">
        <title>Genome deletions in a multicellular cyanobacterial endosymbiont for morphological adaptation in marine diatoms.</title>
        <authorList>
            <person name="Wang Y."/>
            <person name="Gao H."/>
            <person name="Li R."/>
            <person name="Xu X."/>
        </authorList>
    </citation>
    <scope>NUCLEOTIDE SEQUENCE</scope>
    <source>
        <strain evidence="1">FACHB 800</strain>
    </source>
</reference>
<dbReference type="Gene3D" id="3.90.940.40">
    <property type="entry name" value="Protein CHLORORESPIRATORY REDUCTION 7"/>
    <property type="match status" value="1"/>
</dbReference>
<dbReference type="InterPro" id="IPR038150">
    <property type="entry name" value="CRR7-like_sf"/>
</dbReference>
<organism evidence="1 2">
    <name type="scientific">Richelia sinica FACHB-800</name>
    <dbReference type="NCBI Taxonomy" id="1357546"/>
    <lineage>
        <taxon>Bacteria</taxon>
        <taxon>Bacillati</taxon>
        <taxon>Cyanobacteriota</taxon>
        <taxon>Cyanophyceae</taxon>
        <taxon>Nostocales</taxon>
        <taxon>Nostocaceae</taxon>
        <taxon>Richelia</taxon>
    </lineage>
</organism>
<evidence type="ECO:0000313" key="1">
    <source>
        <dbReference type="EMBL" id="QXE21746.1"/>
    </source>
</evidence>
<protein>
    <recommendedName>
        <fullName evidence="3">Chlororespiratory reduction protein 7</fullName>
    </recommendedName>
</protein>
<sequence>MSTALLSQHNDILYLTNLTYLIQYFVNDWEKLPMPDPLMYQQDYFVVLETNQPEQFFTASELLEKLQEVLGKLPENDLPPDVQRFTTVAEQAQYLLDTSCELDVGPGQYLEWYAVRLEK</sequence>
<dbReference type="InterPro" id="IPR021954">
    <property type="entry name" value="CRR7"/>
</dbReference>
<dbReference type="EMBL" id="CP021056">
    <property type="protein sequence ID" value="QXE21746.1"/>
    <property type="molecule type" value="Genomic_DNA"/>
</dbReference>
<keyword evidence="2" id="KW-1185">Reference proteome</keyword>
<evidence type="ECO:0008006" key="3">
    <source>
        <dbReference type="Google" id="ProtNLM"/>
    </source>
</evidence>